<dbReference type="AlphaFoldDB" id="A0A368JFW8"/>
<gene>
    <name evidence="2" type="ORF">DUE52_26155</name>
</gene>
<dbReference type="PIRSF" id="PIRSF018297">
    <property type="entry name" value="Doc"/>
    <property type="match status" value="1"/>
</dbReference>
<dbReference type="GO" id="GO:0016301">
    <property type="term" value="F:kinase activity"/>
    <property type="evidence" value="ECO:0007669"/>
    <property type="project" value="InterPro"/>
</dbReference>
<name>A0A368JFW8_9BACT</name>
<dbReference type="InterPro" id="IPR036597">
    <property type="entry name" value="Fido-like_dom_sf"/>
</dbReference>
<evidence type="ECO:0000313" key="3">
    <source>
        <dbReference type="Proteomes" id="UP000253383"/>
    </source>
</evidence>
<dbReference type="InterPro" id="IPR006440">
    <property type="entry name" value="Doc"/>
</dbReference>
<dbReference type="EMBL" id="QOWE01000026">
    <property type="protein sequence ID" value="RCR66558.1"/>
    <property type="molecule type" value="Genomic_DNA"/>
</dbReference>
<proteinExistence type="predicted"/>
<evidence type="ECO:0000259" key="1">
    <source>
        <dbReference type="PROSITE" id="PS51459"/>
    </source>
</evidence>
<organism evidence="2 3">
    <name type="scientific">Larkinella punicea</name>
    <dbReference type="NCBI Taxonomy" id="2315727"/>
    <lineage>
        <taxon>Bacteria</taxon>
        <taxon>Pseudomonadati</taxon>
        <taxon>Bacteroidota</taxon>
        <taxon>Cytophagia</taxon>
        <taxon>Cytophagales</taxon>
        <taxon>Spirosomataceae</taxon>
        <taxon>Larkinella</taxon>
    </lineage>
</organism>
<sequence>MISTDEVLLIHRRLIEDFGGSDGVRDEGIMLSAIARPYSGFGDTEFYQTPVEKAAAIIESIVKNHPFIDGNKRTGYVLMEIILRTNNLFINASQQERYNFVIQIAEGNLEYNGILSWIKNHTESR</sequence>
<evidence type="ECO:0000313" key="2">
    <source>
        <dbReference type="EMBL" id="RCR66558.1"/>
    </source>
</evidence>
<dbReference type="PANTHER" id="PTHR39426:SF1">
    <property type="entry name" value="HOMOLOGY TO DEATH-ON-CURING PROTEIN OF PHAGE P1"/>
    <property type="match status" value="1"/>
</dbReference>
<dbReference type="Proteomes" id="UP000253383">
    <property type="component" value="Unassembled WGS sequence"/>
</dbReference>
<protein>
    <submittedName>
        <fullName evidence="2">Type II toxin-antitoxin system death-on-curing family toxin</fullName>
    </submittedName>
</protein>
<dbReference type="OrthoDB" id="9802752at2"/>
<dbReference type="SUPFAM" id="SSF140931">
    <property type="entry name" value="Fic-like"/>
    <property type="match status" value="1"/>
</dbReference>
<dbReference type="PROSITE" id="PS51459">
    <property type="entry name" value="FIDO"/>
    <property type="match status" value="1"/>
</dbReference>
<dbReference type="Pfam" id="PF02661">
    <property type="entry name" value="Fic"/>
    <property type="match status" value="1"/>
</dbReference>
<comment type="caution">
    <text evidence="2">The sequence shown here is derived from an EMBL/GenBank/DDBJ whole genome shotgun (WGS) entry which is preliminary data.</text>
</comment>
<dbReference type="RefSeq" id="WP_114409037.1">
    <property type="nucleotide sequence ID" value="NZ_QOWE01000026.1"/>
</dbReference>
<dbReference type="PANTHER" id="PTHR39426">
    <property type="entry name" value="HOMOLOGY TO DEATH-ON-CURING PROTEIN OF PHAGE P1"/>
    <property type="match status" value="1"/>
</dbReference>
<accession>A0A368JFW8</accession>
<dbReference type="NCBIfam" id="TIGR01550">
    <property type="entry name" value="DOC_P1"/>
    <property type="match status" value="1"/>
</dbReference>
<dbReference type="InterPro" id="IPR053737">
    <property type="entry name" value="Type_II_TA_Toxin"/>
</dbReference>
<dbReference type="Gene3D" id="1.20.120.1870">
    <property type="entry name" value="Fic/DOC protein, Fido domain"/>
    <property type="match status" value="1"/>
</dbReference>
<reference evidence="2 3" key="1">
    <citation type="submission" date="2018-07" db="EMBL/GenBank/DDBJ databases">
        <title>Genome analysis of Larkinella rosea.</title>
        <authorList>
            <person name="Zhou Z."/>
            <person name="Wang G."/>
        </authorList>
    </citation>
    <scope>NUCLEOTIDE SEQUENCE [LARGE SCALE GENOMIC DNA]</scope>
    <source>
        <strain evidence="3">zzj9</strain>
    </source>
</reference>
<feature type="domain" description="Fido" evidence="1">
    <location>
        <begin position="2"/>
        <end position="120"/>
    </location>
</feature>
<dbReference type="InterPro" id="IPR003812">
    <property type="entry name" value="Fido"/>
</dbReference>
<keyword evidence="3" id="KW-1185">Reference proteome</keyword>